<keyword evidence="2" id="KW-1185">Reference proteome</keyword>
<comment type="caution">
    <text evidence="1">The sequence shown here is derived from an EMBL/GenBank/DDBJ whole genome shotgun (WGS) entry which is preliminary data.</text>
</comment>
<dbReference type="InterPro" id="IPR035959">
    <property type="entry name" value="RutC-like_sf"/>
</dbReference>
<dbReference type="PANTHER" id="PTHR43857:SF1">
    <property type="entry name" value="YJGH FAMILY PROTEIN"/>
    <property type="match status" value="1"/>
</dbReference>
<organism evidence="1 2">
    <name type="scientific">Marinitenerispora sediminis</name>
    <dbReference type="NCBI Taxonomy" id="1931232"/>
    <lineage>
        <taxon>Bacteria</taxon>
        <taxon>Bacillati</taxon>
        <taxon>Actinomycetota</taxon>
        <taxon>Actinomycetes</taxon>
        <taxon>Streptosporangiales</taxon>
        <taxon>Nocardiopsidaceae</taxon>
        <taxon>Marinitenerispora</taxon>
    </lineage>
</organism>
<dbReference type="Proteomes" id="UP000253318">
    <property type="component" value="Unassembled WGS sequence"/>
</dbReference>
<reference evidence="1 2" key="1">
    <citation type="submission" date="2018-04" db="EMBL/GenBank/DDBJ databases">
        <title>Novel actinobacteria from marine sediment.</title>
        <authorList>
            <person name="Ng Z.Y."/>
            <person name="Tan G.Y.A."/>
        </authorList>
    </citation>
    <scope>NUCLEOTIDE SEQUENCE [LARGE SCALE GENOMIC DNA]</scope>
    <source>
        <strain evidence="1 2">TPS81</strain>
    </source>
</reference>
<dbReference type="OrthoDB" id="9799840at2"/>
<dbReference type="Pfam" id="PF01042">
    <property type="entry name" value="Ribonuc_L-PSP"/>
    <property type="match status" value="1"/>
</dbReference>
<dbReference type="PANTHER" id="PTHR43857">
    <property type="entry name" value="BLR7761 PROTEIN"/>
    <property type="match status" value="1"/>
</dbReference>
<protein>
    <recommendedName>
        <fullName evidence="3">RidA family protein</fullName>
    </recommendedName>
</protein>
<dbReference type="Gene3D" id="3.30.1330.40">
    <property type="entry name" value="RutC-like"/>
    <property type="match status" value="1"/>
</dbReference>
<proteinExistence type="predicted"/>
<evidence type="ECO:0000313" key="2">
    <source>
        <dbReference type="Proteomes" id="UP000253318"/>
    </source>
</evidence>
<dbReference type="InterPro" id="IPR006175">
    <property type="entry name" value="YjgF/YER057c/UK114"/>
</dbReference>
<dbReference type="AlphaFoldDB" id="A0A368T0Y5"/>
<evidence type="ECO:0008006" key="3">
    <source>
        <dbReference type="Google" id="ProtNLM"/>
    </source>
</evidence>
<dbReference type="EMBL" id="QEIN01000203">
    <property type="protein sequence ID" value="RCV53043.1"/>
    <property type="molecule type" value="Genomic_DNA"/>
</dbReference>
<dbReference type="RefSeq" id="WP_114400192.1">
    <property type="nucleotide sequence ID" value="NZ_QEIM01000192.1"/>
</dbReference>
<evidence type="ECO:0000313" key="1">
    <source>
        <dbReference type="EMBL" id="RCV53043.1"/>
    </source>
</evidence>
<accession>A0A368T0Y5</accession>
<name>A0A368T0Y5_9ACTN</name>
<sequence length="143" mass="15603">MRSSVQVEKFGVSWEGVYGYVQAIRRGDTIYLSGQLAHDGERLVAPAPVDAEGRVTDFGNMGEQMRQTYANAAELLKRFGASLDDVVEETVYTLDIDAAFAAAGPVRKEAYGRPDPQVTSTLLAVSRLAFPEQLVEVSFTARV</sequence>
<gene>
    <name evidence="1" type="ORF">DEF24_21120</name>
</gene>
<dbReference type="SUPFAM" id="SSF55298">
    <property type="entry name" value="YjgF-like"/>
    <property type="match status" value="1"/>
</dbReference>